<feature type="domain" description="TonB C-terminal" evidence="12">
    <location>
        <begin position="116"/>
        <end position="208"/>
    </location>
</feature>
<dbReference type="InterPro" id="IPR006260">
    <property type="entry name" value="TonB/TolA_C"/>
</dbReference>
<protein>
    <submittedName>
        <fullName evidence="13">Energy transducer TonB</fullName>
    </submittedName>
</protein>
<proteinExistence type="inferred from homology"/>
<feature type="compositionally biased region" description="Low complexity" evidence="10">
    <location>
        <begin position="62"/>
        <end position="76"/>
    </location>
</feature>
<dbReference type="InterPro" id="IPR051045">
    <property type="entry name" value="TonB-dependent_transducer"/>
</dbReference>
<evidence type="ECO:0000256" key="6">
    <source>
        <dbReference type="ARBA" id="ARBA00022692"/>
    </source>
</evidence>
<dbReference type="SUPFAM" id="SSF74653">
    <property type="entry name" value="TolA/TonB C-terminal domain"/>
    <property type="match status" value="1"/>
</dbReference>
<evidence type="ECO:0000313" key="13">
    <source>
        <dbReference type="EMBL" id="MFC0046959.1"/>
    </source>
</evidence>
<keyword evidence="4" id="KW-1003">Cell membrane</keyword>
<comment type="subcellular location">
    <subcellularLocation>
        <location evidence="1">Cell inner membrane</location>
        <topology evidence="1">Single-pass membrane protein</topology>
        <orientation evidence="1">Periplasmic side</orientation>
    </subcellularLocation>
</comment>
<feature type="compositionally biased region" description="Pro residues" evidence="10">
    <location>
        <begin position="44"/>
        <end position="61"/>
    </location>
</feature>
<evidence type="ECO:0000256" key="1">
    <source>
        <dbReference type="ARBA" id="ARBA00004383"/>
    </source>
</evidence>
<comment type="similarity">
    <text evidence="2">Belongs to the TonB family.</text>
</comment>
<dbReference type="PROSITE" id="PS52015">
    <property type="entry name" value="TONB_CTD"/>
    <property type="match status" value="1"/>
</dbReference>
<dbReference type="PANTHER" id="PTHR33446">
    <property type="entry name" value="PROTEIN TONB-RELATED"/>
    <property type="match status" value="1"/>
</dbReference>
<comment type="caution">
    <text evidence="13">The sequence shown here is derived from an EMBL/GenBank/DDBJ whole genome shotgun (WGS) entry which is preliminary data.</text>
</comment>
<dbReference type="NCBIfam" id="TIGR01352">
    <property type="entry name" value="tonB_Cterm"/>
    <property type="match status" value="1"/>
</dbReference>
<evidence type="ECO:0000256" key="4">
    <source>
        <dbReference type="ARBA" id="ARBA00022475"/>
    </source>
</evidence>
<feature type="chain" id="PRO_5047066397" evidence="11">
    <location>
        <begin position="20"/>
        <end position="208"/>
    </location>
</feature>
<organism evidence="13 14">
    <name type="scientific">Rheinheimera tilapiae</name>
    <dbReference type="NCBI Taxonomy" id="875043"/>
    <lineage>
        <taxon>Bacteria</taxon>
        <taxon>Pseudomonadati</taxon>
        <taxon>Pseudomonadota</taxon>
        <taxon>Gammaproteobacteria</taxon>
        <taxon>Chromatiales</taxon>
        <taxon>Chromatiaceae</taxon>
        <taxon>Rheinheimera</taxon>
    </lineage>
</organism>
<dbReference type="PANTHER" id="PTHR33446:SF2">
    <property type="entry name" value="PROTEIN TONB"/>
    <property type="match status" value="1"/>
</dbReference>
<evidence type="ECO:0000256" key="9">
    <source>
        <dbReference type="ARBA" id="ARBA00023136"/>
    </source>
</evidence>
<feature type="signal peptide" evidence="11">
    <location>
        <begin position="1"/>
        <end position="19"/>
    </location>
</feature>
<reference evidence="13 14" key="1">
    <citation type="submission" date="2024-09" db="EMBL/GenBank/DDBJ databases">
        <authorList>
            <person name="Sun Q."/>
            <person name="Mori K."/>
        </authorList>
    </citation>
    <scope>NUCLEOTIDE SEQUENCE [LARGE SCALE GENOMIC DNA]</scope>
    <source>
        <strain evidence="13 14">KCTC 23315</strain>
    </source>
</reference>
<evidence type="ECO:0000256" key="5">
    <source>
        <dbReference type="ARBA" id="ARBA00022519"/>
    </source>
</evidence>
<feature type="region of interest" description="Disordered" evidence="10">
    <location>
        <begin position="36"/>
        <end position="126"/>
    </location>
</feature>
<dbReference type="InterPro" id="IPR037682">
    <property type="entry name" value="TonB_C"/>
</dbReference>
<evidence type="ECO:0000256" key="3">
    <source>
        <dbReference type="ARBA" id="ARBA00022448"/>
    </source>
</evidence>
<dbReference type="Gene3D" id="3.30.1150.10">
    <property type="match status" value="1"/>
</dbReference>
<evidence type="ECO:0000256" key="8">
    <source>
        <dbReference type="ARBA" id="ARBA00022989"/>
    </source>
</evidence>
<accession>A0ABV6B996</accession>
<dbReference type="Proteomes" id="UP001589813">
    <property type="component" value="Unassembled WGS sequence"/>
</dbReference>
<evidence type="ECO:0000259" key="12">
    <source>
        <dbReference type="PROSITE" id="PS52015"/>
    </source>
</evidence>
<feature type="compositionally biased region" description="Low complexity" evidence="10">
    <location>
        <begin position="83"/>
        <end position="99"/>
    </location>
</feature>
<evidence type="ECO:0000256" key="11">
    <source>
        <dbReference type="SAM" id="SignalP"/>
    </source>
</evidence>
<name>A0ABV6B996_9GAMM</name>
<evidence type="ECO:0000256" key="10">
    <source>
        <dbReference type="SAM" id="MobiDB-lite"/>
    </source>
</evidence>
<keyword evidence="9" id="KW-0472">Membrane</keyword>
<keyword evidence="6" id="KW-0812">Transmembrane</keyword>
<gene>
    <name evidence="13" type="ORF">ACFFJP_01485</name>
</gene>
<keyword evidence="7" id="KW-0653">Protein transport</keyword>
<keyword evidence="8" id="KW-1133">Transmembrane helix</keyword>
<dbReference type="Pfam" id="PF03544">
    <property type="entry name" value="TonB_C"/>
    <property type="match status" value="1"/>
</dbReference>
<evidence type="ECO:0000256" key="7">
    <source>
        <dbReference type="ARBA" id="ARBA00022927"/>
    </source>
</evidence>
<feature type="compositionally biased region" description="Polar residues" evidence="10">
    <location>
        <begin position="102"/>
        <end position="117"/>
    </location>
</feature>
<dbReference type="RefSeq" id="WP_377239719.1">
    <property type="nucleotide sequence ID" value="NZ_JBHLXP010000001.1"/>
</dbReference>
<keyword evidence="5" id="KW-0997">Cell inner membrane</keyword>
<evidence type="ECO:0000256" key="2">
    <source>
        <dbReference type="ARBA" id="ARBA00006555"/>
    </source>
</evidence>
<keyword evidence="11" id="KW-0732">Signal</keyword>
<evidence type="ECO:0000313" key="14">
    <source>
        <dbReference type="Proteomes" id="UP001589813"/>
    </source>
</evidence>
<keyword evidence="3" id="KW-0813">Transport</keyword>
<dbReference type="EMBL" id="JBHLXP010000001">
    <property type="protein sequence ID" value="MFC0046959.1"/>
    <property type="molecule type" value="Genomic_DNA"/>
</dbReference>
<keyword evidence="14" id="KW-1185">Reference proteome</keyword>
<sequence length="208" mass="22464">MLLLLLHLSVIAALVQADAAITEPKIDMEPPKLQGMLIASEPKVAPPPPKAEPEPVKPQPKPITKQPPLKQTAPKQKTPPPVAKAASAAPAPASTKPVTRQAPASSAKTTEPSTQLPSADAAGLNNKAPVYPMLSRKRKEQGTVWMLLLVSKDGLVTELKLKKTSGFDRLDQAALQAVKKWKFQPALKQGQPIDYWYELPLKFSLQQG</sequence>